<dbReference type="InterPro" id="IPR007047">
    <property type="entry name" value="Flp_Fap"/>
</dbReference>
<organism evidence="2 3">
    <name type="scientific">Tepidibacillus fermentans</name>
    <dbReference type="NCBI Taxonomy" id="1281767"/>
    <lineage>
        <taxon>Bacteria</taxon>
        <taxon>Bacillati</taxon>
        <taxon>Bacillota</taxon>
        <taxon>Bacilli</taxon>
        <taxon>Bacillales</taxon>
        <taxon>Bacillaceae</taxon>
        <taxon>Tepidibacillus</taxon>
    </lineage>
</organism>
<dbReference type="RefSeq" id="WP_132767776.1">
    <property type="nucleotide sequence ID" value="NZ_SMAB01000005.1"/>
</dbReference>
<reference evidence="2 3" key="1">
    <citation type="submission" date="2019-03" db="EMBL/GenBank/DDBJ databases">
        <title>Genomic Encyclopedia of Type Strains, Phase IV (KMG-IV): sequencing the most valuable type-strain genomes for metagenomic binning, comparative biology and taxonomic classification.</title>
        <authorList>
            <person name="Goeker M."/>
        </authorList>
    </citation>
    <scope>NUCLEOTIDE SEQUENCE [LARGE SCALE GENOMIC DNA]</scope>
    <source>
        <strain evidence="2 3">DSM 23802</strain>
    </source>
</reference>
<keyword evidence="1" id="KW-1133">Transmembrane helix</keyword>
<sequence length="69" mass="7703">MKKFFTKLWVKQLDWKSRAKKSLENEAGQGMVEYGLIIALIAVVVIGALSLMGTSIRDLFTNVTSSLQQ</sequence>
<dbReference type="OrthoDB" id="290056at2"/>
<proteinExistence type="predicted"/>
<accession>A0A4R3KIH3</accession>
<dbReference type="AlphaFoldDB" id="A0A4R3KIH3"/>
<feature type="transmembrane region" description="Helical" evidence="1">
    <location>
        <begin position="34"/>
        <end position="52"/>
    </location>
</feature>
<evidence type="ECO:0000256" key="1">
    <source>
        <dbReference type="SAM" id="Phobius"/>
    </source>
</evidence>
<protein>
    <submittedName>
        <fullName evidence="2">Pilus assembly protein Flp/PilA</fullName>
    </submittedName>
</protein>
<gene>
    <name evidence="2" type="ORF">EDD72_10578</name>
</gene>
<keyword evidence="3" id="KW-1185">Reference proteome</keyword>
<dbReference type="Pfam" id="PF04964">
    <property type="entry name" value="Flp_Fap"/>
    <property type="match status" value="1"/>
</dbReference>
<dbReference type="EMBL" id="SMAB01000005">
    <property type="protein sequence ID" value="TCS83338.1"/>
    <property type="molecule type" value="Genomic_DNA"/>
</dbReference>
<name>A0A4R3KIH3_9BACI</name>
<evidence type="ECO:0000313" key="3">
    <source>
        <dbReference type="Proteomes" id="UP000295788"/>
    </source>
</evidence>
<comment type="caution">
    <text evidence="2">The sequence shown here is derived from an EMBL/GenBank/DDBJ whole genome shotgun (WGS) entry which is preliminary data.</text>
</comment>
<keyword evidence="1" id="KW-0472">Membrane</keyword>
<keyword evidence="1" id="KW-0812">Transmembrane</keyword>
<evidence type="ECO:0000313" key="2">
    <source>
        <dbReference type="EMBL" id="TCS83338.1"/>
    </source>
</evidence>
<dbReference type="Proteomes" id="UP000295788">
    <property type="component" value="Unassembled WGS sequence"/>
</dbReference>